<feature type="compositionally biased region" description="Polar residues" evidence="1">
    <location>
        <begin position="197"/>
        <end position="213"/>
    </location>
</feature>
<feature type="region of interest" description="Disordered" evidence="1">
    <location>
        <begin position="1"/>
        <end position="74"/>
    </location>
</feature>
<accession>G2YSC1</accession>
<dbReference type="eggNOG" id="ENOG502RJK3">
    <property type="taxonomic scope" value="Eukaryota"/>
</dbReference>
<dbReference type="AlphaFoldDB" id="G2YSC1"/>
<dbReference type="EMBL" id="FQ790351">
    <property type="protein sequence ID" value="CCD54519.1"/>
    <property type="molecule type" value="Genomic_DNA"/>
</dbReference>
<organism evidence="2 3">
    <name type="scientific">Botryotinia fuckeliana (strain T4)</name>
    <name type="common">Noble rot fungus</name>
    <name type="synonym">Botrytis cinerea</name>
    <dbReference type="NCBI Taxonomy" id="999810"/>
    <lineage>
        <taxon>Eukaryota</taxon>
        <taxon>Fungi</taxon>
        <taxon>Dikarya</taxon>
        <taxon>Ascomycota</taxon>
        <taxon>Pezizomycotina</taxon>
        <taxon>Leotiomycetes</taxon>
        <taxon>Helotiales</taxon>
        <taxon>Sclerotiniaceae</taxon>
        <taxon>Botrytis</taxon>
    </lineage>
</organism>
<feature type="compositionally biased region" description="Polar residues" evidence="1">
    <location>
        <begin position="440"/>
        <end position="455"/>
    </location>
</feature>
<gene>
    <name evidence="2" type="ORF">BofuT4_P125670.1</name>
</gene>
<reference evidence="3" key="1">
    <citation type="journal article" date="2011" name="PLoS Genet.">
        <title>Genomic analysis of the necrotrophic fungal pathogens Sclerotinia sclerotiorum and Botrytis cinerea.</title>
        <authorList>
            <person name="Amselem J."/>
            <person name="Cuomo C.A."/>
            <person name="van Kan J.A."/>
            <person name="Viaud M."/>
            <person name="Benito E.P."/>
            <person name="Couloux A."/>
            <person name="Coutinho P.M."/>
            <person name="de Vries R.P."/>
            <person name="Dyer P.S."/>
            <person name="Fillinger S."/>
            <person name="Fournier E."/>
            <person name="Gout L."/>
            <person name="Hahn M."/>
            <person name="Kohn L."/>
            <person name="Lapalu N."/>
            <person name="Plummer K.M."/>
            <person name="Pradier J.M."/>
            <person name="Quevillon E."/>
            <person name="Sharon A."/>
            <person name="Simon A."/>
            <person name="ten Have A."/>
            <person name="Tudzynski B."/>
            <person name="Tudzynski P."/>
            <person name="Wincker P."/>
            <person name="Andrew M."/>
            <person name="Anthouard V."/>
            <person name="Beever R.E."/>
            <person name="Beffa R."/>
            <person name="Benoit I."/>
            <person name="Bouzid O."/>
            <person name="Brault B."/>
            <person name="Chen Z."/>
            <person name="Choquer M."/>
            <person name="Collemare J."/>
            <person name="Cotton P."/>
            <person name="Danchin E.G."/>
            <person name="Da Silva C."/>
            <person name="Gautier A."/>
            <person name="Giraud C."/>
            <person name="Giraud T."/>
            <person name="Gonzalez C."/>
            <person name="Grossetete S."/>
            <person name="Guldener U."/>
            <person name="Henrissat B."/>
            <person name="Howlett B.J."/>
            <person name="Kodira C."/>
            <person name="Kretschmer M."/>
            <person name="Lappartient A."/>
            <person name="Leroch M."/>
            <person name="Levis C."/>
            <person name="Mauceli E."/>
            <person name="Neuveglise C."/>
            <person name="Oeser B."/>
            <person name="Pearson M."/>
            <person name="Poulain J."/>
            <person name="Poussereau N."/>
            <person name="Quesneville H."/>
            <person name="Rascle C."/>
            <person name="Schumacher J."/>
            <person name="Segurens B."/>
            <person name="Sexton A."/>
            <person name="Silva E."/>
            <person name="Sirven C."/>
            <person name="Soanes D.M."/>
            <person name="Talbot N.J."/>
            <person name="Templeton M."/>
            <person name="Yandava C."/>
            <person name="Yarden O."/>
            <person name="Zeng Q."/>
            <person name="Rollins J.A."/>
            <person name="Lebrun M.H."/>
            <person name="Dickman M."/>
        </authorList>
    </citation>
    <scope>NUCLEOTIDE SEQUENCE [LARGE SCALE GENOMIC DNA]</scope>
    <source>
        <strain evidence="3">T4</strain>
    </source>
</reference>
<evidence type="ECO:0000313" key="3">
    <source>
        <dbReference type="Proteomes" id="UP000008177"/>
    </source>
</evidence>
<evidence type="ECO:0000256" key="1">
    <source>
        <dbReference type="SAM" id="MobiDB-lite"/>
    </source>
</evidence>
<dbReference type="Proteomes" id="UP000008177">
    <property type="component" value="Unplaced contigs"/>
</dbReference>
<feature type="region of interest" description="Disordered" evidence="1">
    <location>
        <begin position="344"/>
        <end position="460"/>
    </location>
</feature>
<name>G2YSC1_BOTF4</name>
<sequence>MNDRPREGGQIAKSMTMSGNTLQNTTSVPPAVNQPKLHYATSSSRNMKSVDLSSDSDDEPEEDNEVDNRSARFDTTEEVITVSNSPYPKRNIASVNYDEGIWHNKTPENFPKRPKPTSTKSVSKLRGIIVGTWKGSEKSPDHNKQCDVYGFLDEMKRLQFRKYGSYGNRVKLDDITLNPYLSTKKHDEVKQYVIFNSENQEQPDGVSRESQGNGIEASAKVSENQSSSKPEILLGFWADSDQKNDKDKHAVFGTIVLNSNHRFRFMIRKSTRDGRVVLGNFPQGPGNYQVQYEKIVLEEHLSGLKRSEVEQYILIRQKEILEGGNCDSRSQQLNTVRLAKAAVASEHPQGANLSGQSISDPDPEPEKYQRQREISGGKIAERQQPPHIHGANEDSTDNTLADQSAPHRKSSAEQQLAKSMNKLNKTWEAQQAAKPQQPATSTHLEGTANGSSSTKDNVKIHDGITYTRRQNVTKKYSSIHDLGLKDLEAVNVFIYIFWITVFLEVIIF</sequence>
<dbReference type="OrthoDB" id="5235778at2759"/>
<feature type="compositionally biased region" description="Polar residues" evidence="1">
    <location>
        <begin position="412"/>
        <end position="428"/>
    </location>
</feature>
<feature type="compositionally biased region" description="Basic and acidic residues" evidence="1">
    <location>
        <begin position="364"/>
        <end position="381"/>
    </location>
</feature>
<feature type="compositionally biased region" description="Acidic residues" evidence="1">
    <location>
        <begin position="54"/>
        <end position="65"/>
    </location>
</feature>
<dbReference type="STRING" id="999810.G2YSC1"/>
<evidence type="ECO:0000313" key="2">
    <source>
        <dbReference type="EMBL" id="CCD54519.1"/>
    </source>
</evidence>
<dbReference type="InParanoid" id="G2YSC1"/>
<feature type="compositionally biased region" description="Low complexity" evidence="1">
    <location>
        <begin position="429"/>
        <end position="439"/>
    </location>
</feature>
<dbReference type="HOGENOM" id="CLU_540772_0_0_1"/>
<feature type="region of interest" description="Disordered" evidence="1">
    <location>
        <begin position="197"/>
        <end position="226"/>
    </location>
</feature>
<protein>
    <submittedName>
        <fullName evidence="2">Uncharacterized protein</fullName>
    </submittedName>
</protein>
<feature type="compositionally biased region" description="Polar residues" evidence="1">
    <location>
        <begin position="13"/>
        <end position="28"/>
    </location>
</feature>
<proteinExistence type="predicted"/>